<evidence type="ECO:0000256" key="3">
    <source>
        <dbReference type="ARBA" id="ARBA00022723"/>
    </source>
</evidence>
<keyword evidence="15" id="KW-1185">Reference proteome</keyword>
<keyword evidence="9 10" id="KW-0472">Membrane</keyword>
<feature type="transmembrane region" description="Helical" evidence="10">
    <location>
        <begin position="483"/>
        <end position="502"/>
    </location>
</feature>
<feature type="non-terminal residue" evidence="14">
    <location>
        <position position="1"/>
    </location>
</feature>
<feature type="domain" description="Cation-transporting P-type ATPase N-terminal" evidence="13">
    <location>
        <begin position="398"/>
        <end position="464"/>
    </location>
</feature>
<gene>
    <name evidence="14" type="primary">PMCAA1</name>
    <name evidence="14" type="ORF">IE077_000948</name>
</gene>
<dbReference type="InterPro" id="IPR004014">
    <property type="entry name" value="ATPase_P-typ_cation-transptr_N"/>
</dbReference>
<dbReference type="InterPro" id="IPR059000">
    <property type="entry name" value="ATPase_P-type_domA"/>
</dbReference>
<feature type="transmembrane region" description="Helical" evidence="10">
    <location>
        <begin position="210"/>
        <end position="228"/>
    </location>
</feature>
<dbReference type="Pfam" id="PF00690">
    <property type="entry name" value="Cation_ATPase_N"/>
    <property type="match status" value="1"/>
</dbReference>
<feature type="domain" description="P-type ATPase A" evidence="11">
    <location>
        <begin position="517"/>
        <end position="672"/>
    </location>
</feature>
<evidence type="ECO:0000256" key="4">
    <source>
        <dbReference type="ARBA" id="ARBA00022741"/>
    </source>
</evidence>
<feature type="transmembrane region" description="Helical" evidence="10">
    <location>
        <begin position="300"/>
        <end position="318"/>
    </location>
</feature>
<dbReference type="SFLD" id="SFLDG00002">
    <property type="entry name" value="C1.7:_P-type_atpase_like"/>
    <property type="match status" value="1"/>
</dbReference>
<evidence type="ECO:0000256" key="1">
    <source>
        <dbReference type="ARBA" id="ARBA00004127"/>
    </source>
</evidence>
<organism evidence="14 15">
    <name type="scientific">Cardiosporidium cionae</name>
    <dbReference type="NCBI Taxonomy" id="476202"/>
    <lineage>
        <taxon>Eukaryota</taxon>
        <taxon>Sar</taxon>
        <taxon>Alveolata</taxon>
        <taxon>Apicomplexa</taxon>
        <taxon>Aconoidasida</taxon>
        <taxon>Nephromycida</taxon>
        <taxon>Cardiosporidium</taxon>
    </lineage>
</organism>
<dbReference type="InterPro" id="IPR023299">
    <property type="entry name" value="ATPase_P-typ_cyto_dom_N"/>
</dbReference>
<evidence type="ECO:0000256" key="8">
    <source>
        <dbReference type="ARBA" id="ARBA00022989"/>
    </source>
</evidence>
<evidence type="ECO:0000256" key="2">
    <source>
        <dbReference type="ARBA" id="ARBA00022692"/>
    </source>
</evidence>
<dbReference type="Gene3D" id="3.40.50.1000">
    <property type="entry name" value="HAD superfamily/HAD-like"/>
    <property type="match status" value="1"/>
</dbReference>
<evidence type="ECO:0000313" key="15">
    <source>
        <dbReference type="Proteomes" id="UP000823046"/>
    </source>
</evidence>
<dbReference type="Pfam" id="PF13246">
    <property type="entry name" value="Cation_ATPase"/>
    <property type="match status" value="1"/>
</dbReference>
<proteinExistence type="predicted"/>
<dbReference type="Gene3D" id="3.40.1110.10">
    <property type="entry name" value="Calcium-transporting ATPase, cytoplasmic domain N"/>
    <property type="match status" value="1"/>
</dbReference>
<evidence type="ECO:0000259" key="12">
    <source>
        <dbReference type="Pfam" id="PF00689"/>
    </source>
</evidence>
<feature type="transmembrane region" description="Helical" evidence="10">
    <location>
        <begin position="1407"/>
        <end position="1429"/>
    </location>
</feature>
<comment type="caution">
    <text evidence="14">The sequence shown here is derived from an EMBL/GenBank/DDBJ whole genome shotgun (WGS) entry which is preliminary data.</text>
</comment>
<accession>A0ABQ7JE00</accession>
<evidence type="ECO:0000256" key="9">
    <source>
        <dbReference type="ARBA" id="ARBA00023136"/>
    </source>
</evidence>
<dbReference type="PANTHER" id="PTHR24093">
    <property type="entry name" value="CATION TRANSPORTING ATPASE"/>
    <property type="match status" value="1"/>
</dbReference>
<dbReference type="InterPro" id="IPR006068">
    <property type="entry name" value="ATPase_P-typ_cation-transptr_C"/>
</dbReference>
<keyword evidence="3" id="KW-0479">Metal-binding</keyword>
<dbReference type="SUPFAM" id="SSF81665">
    <property type="entry name" value="Calcium ATPase, transmembrane domain M"/>
    <property type="match status" value="1"/>
</dbReference>
<dbReference type="Gene3D" id="1.20.1110.10">
    <property type="entry name" value="Calcium-transporting ATPase, transmembrane domain"/>
    <property type="match status" value="3"/>
</dbReference>
<dbReference type="InterPro" id="IPR023298">
    <property type="entry name" value="ATPase_P-typ_TM_dom_sf"/>
</dbReference>
<feature type="transmembrane region" description="Helical" evidence="10">
    <location>
        <begin position="452"/>
        <end position="471"/>
    </location>
</feature>
<dbReference type="Proteomes" id="UP000823046">
    <property type="component" value="Unassembled WGS sequence"/>
</dbReference>
<evidence type="ECO:0000259" key="13">
    <source>
        <dbReference type="Pfam" id="PF00690"/>
    </source>
</evidence>
<evidence type="ECO:0000313" key="14">
    <source>
        <dbReference type="EMBL" id="KAF8822135.1"/>
    </source>
</evidence>
<evidence type="ECO:0000256" key="5">
    <source>
        <dbReference type="ARBA" id="ARBA00022840"/>
    </source>
</evidence>
<dbReference type="SUPFAM" id="SSF56784">
    <property type="entry name" value="HAD-like"/>
    <property type="match status" value="1"/>
</dbReference>
<keyword evidence="5" id="KW-0067">ATP-binding</keyword>
<reference evidence="14 15" key="1">
    <citation type="journal article" date="2020" name="bioRxiv">
        <title>Metabolic contributions of an alphaproteobacterial endosymbiont in the apicomplexan Cardiosporidium cionae.</title>
        <authorList>
            <person name="Hunter E.S."/>
            <person name="Paight C.J."/>
            <person name="Lane C.E."/>
        </authorList>
    </citation>
    <scope>NUCLEOTIDE SEQUENCE [LARGE SCALE GENOMIC DNA]</scope>
    <source>
        <strain evidence="14">ESH_2018</strain>
    </source>
</reference>
<evidence type="ECO:0000259" key="11">
    <source>
        <dbReference type="Pfam" id="PF00122"/>
    </source>
</evidence>
<dbReference type="InterPro" id="IPR044492">
    <property type="entry name" value="P_typ_ATPase_HD_dom"/>
</dbReference>
<dbReference type="CDD" id="cd02081">
    <property type="entry name" value="P-type_ATPase_Ca_PMCA-like"/>
    <property type="match status" value="1"/>
</dbReference>
<dbReference type="Gene3D" id="2.70.150.10">
    <property type="entry name" value="Calcium-transporting ATPase, cytoplasmic transduction domain A"/>
    <property type="match status" value="1"/>
</dbReference>
<feature type="transmembrane region" description="Helical" evidence="10">
    <location>
        <begin position="27"/>
        <end position="49"/>
    </location>
</feature>
<sequence>LSPIFALLKSFSTCWKDSLEQFKHPKAFFTGLLLVALTFLQLIFCFWLLQDIFPTPVLLTWMQLINGLIAVWCFGEFGNEFPLFKYFAEPIISLDLGRRLVLPGIFYSAVILLSNVLIYNSPNLVVVPVVLSSPILLTRVWAAIRGEYDHKIRYLLGSFFVFAAIILLGNDIFKLIPLILLFAIIALIYRRCYLPKALHDANGELCNLQMYYHIVGCAILLPLLLLSGEIPTARQISDGLSGIFCTIGCFIVLSTIPFLKSIVTNTLIRTCGPHSWRMLEIISLGLILLMGFTFEKENSALYVFAGLFLLAGRVLDFTDIVMRDQQKKEVLLEASQIILNPHFPLQFEQNKESLKQPLLPEPVSVGEDEVKKKLSELVKAYVSRTYYEDLEIYRVLGGQDDLMYRLETATKYGISNNICEINHRKQQFGENRLPQRQPTAFITLCFDAARDFTLRVLMGCGVISIVLNFFFSKHPEIEWIEGFAIWVAVLVVVLVTAGNDWMKEKQFRKLAAVKEEKACTVVREGSHHEISVHDLVVGDLLCIETGDELPADCLLLYGNELRMDESSLTGEAEQIAKSTYEECMIQIQQGSTGTAGFSSHHDVNSPVLLADFCKLHLTIFASLISCSMIPYNFTPLFDNTIHSIGTTVSSGSGTCFVICVGKASQIGQMYQKLAFDAEPTPLQGKLNAIAGDIGNLGFLCACLTFSVLVVEFWLMWLLQAVDERDDVLGIIEEHVSFLITAITIVVVAVPEGLPLAVTISLAYSIGQMLLDKNYVRRLAACEIMGGANEICSDKTGTLTTNKMTVQSFWNGKSSFDLTKNKDVQISEDADYLQNLADALALNSTAYLDEQTVDVGNVDGSLQTVSRYIGSPTECALLQFATQLGFNYEEIRKNKGNDTQIVQRNEFNSKRKLMSTVVLVKQGESSKYRLYVKGAAEIVLRLCTKRYEIGSTAVTFEKDDISLIEKNVITHFASEALRTICIAYKDIDCNTFKPANEEEEIETDLICLGIAGIRDPVRKEVPDSVRKCQRAGIRVRMVTGDNIVTARQIARQCNIFTEETGGVAMNGRDFYRLVGGIVCKLHRTEVCNCCTDEKTAKRLGTTLREDTLGDMYKFNCIADNLQVLARSQPTDKYALVTGLKQRGAVVAVTGDGTNDAPALKKADVGFAMGLAGKEIAKQAADIILLDDNFFSIVQAVKWGRSIYNNIRRFLQFQLTVNVVAVLLSFTFSLIGRQSPLDAVQMLWVNLIMDSFASLALATEKPTDDLLEIPPHSRREYLVNKTMMRSILVQATYQFIVLLIMIFFADTFVPETRWTYLSNTVRAEAKFCEFSDCNIQTGSGTLMRSGRHFIPFTKDMDYRKDWEATIGPSRHFTLVFNTFVMMQLFNMINARKVSNEINVFSNFFQNEMWLIIWVLLIAAQIIMVQFGGYFLGCHLQGLTVAQWLISLLFGVGSLLMGMVTHLISLRLLPELGIKEVDPLQEAESFVFQARGRTPERLAGRLQFITSLTVAKKFAHRARLKTLSRISQRNADKR</sequence>
<evidence type="ECO:0000256" key="7">
    <source>
        <dbReference type="ARBA" id="ARBA00022967"/>
    </source>
</evidence>
<feature type="domain" description="Cation-transporting P-type ATPase C-terminal" evidence="12">
    <location>
        <begin position="1233"/>
        <end position="1457"/>
    </location>
</feature>
<dbReference type="InterPro" id="IPR036412">
    <property type="entry name" value="HAD-like_sf"/>
</dbReference>
<dbReference type="SUPFAM" id="SSF81653">
    <property type="entry name" value="Calcium ATPase, transduction domain A"/>
    <property type="match status" value="1"/>
</dbReference>
<feature type="transmembrane region" description="Helical" evidence="10">
    <location>
        <begin position="1285"/>
        <end position="1303"/>
    </location>
</feature>
<feature type="transmembrane region" description="Helical" evidence="10">
    <location>
        <begin position="1208"/>
        <end position="1229"/>
    </location>
</feature>
<dbReference type="InterPro" id="IPR008250">
    <property type="entry name" value="ATPase_P-typ_transduc_dom_A_sf"/>
</dbReference>
<dbReference type="PROSITE" id="PS00154">
    <property type="entry name" value="ATPASE_E1_E2"/>
    <property type="match status" value="1"/>
</dbReference>
<dbReference type="InterPro" id="IPR001757">
    <property type="entry name" value="P_typ_ATPase"/>
</dbReference>
<keyword evidence="6" id="KW-0460">Magnesium</keyword>
<keyword evidence="8 10" id="KW-1133">Transmembrane helix</keyword>
<protein>
    <submittedName>
        <fullName evidence="14">Plasma membrane-type Ca(2+)-ATPase A1 PMCAA1</fullName>
    </submittedName>
</protein>
<feature type="transmembrane region" description="Helical" evidence="10">
    <location>
        <begin position="173"/>
        <end position="189"/>
    </location>
</feature>
<keyword evidence="4" id="KW-0547">Nucleotide-binding</keyword>
<dbReference type="PANTHER" id="PTHR24093:SF369">
    <property type="entry name" value="CALCIUM-TRANSPORTING ATPASE"/>
    <property type="match status" value="1"/>
</dbReference>
<feature type="transmembrane region" description="Helical" evidence="10">
    <location>
        <begin position="240"/>
        <end position="263"/>
    </location>
</feature>
<evidence type="ECO:0000256" key="6">
    <source>
        <dbReference type="ARBA" id="ARBA00022842"/>
    </source>
</evidence>
<dbReference type="NCBIfam" id="TIGR01494">
    <property type="entry name" value="ATPase_P-type"/>
    <property type="match status" value="2"/>
</dbReference>
<keyword evidence="2 10" id="KW-0812">Transmembrane</keyword>
<feature type="transmembrane region" description="Helical" evidence="10">
    <location>
        <begin position="125"/>
        <end position="144"/>
    </location>
</feature>
<dbReference type="PRINTS" id="PR00119">
    <property type="entry name" value="CATATPASE"/>
</dbReference>
<dbReference type="SFLD" id="SFLDS00003">
    <property type="entry name" value="Haloacid_Dehalogenase"/>
    <property type="match status" value="1"/>
</dbReference>
<dbReference type="InterPro" id="IPR023214">
    <property type="entry name" value="HAD_sf"/>
</dbReference>
<feature type="transmembrane region" description="Helical" evidence="10">
    <location>
        <begin position="696"/>
        <end position="717"/>
    </location>
</feature>
<dbReference type="Pfam" id="PF00689">
    <property type="entry name" value="Cation_ATPase_C"/>
    <property type="match status" value="1"/>
</dbReference>
<dbReference type="InterPro" id="IPR018303">
    <property type="entry name" value="ATPase_P-typ_P_site"/>
</dbReference>
<feature type="transmembrane region" description="Helical" evidence="10">
    <location>
        <begin position="61"/>
        <end position="79"/>
    </location>
</feature>
<dbReference type="Pfam" id="PF00122">
    <property type="entry name" value="E1-E2_ATPase"/>
    <property type="match status" value="1"/>
</dbReference>
<dbReference type="SUPFAM" id="SSF81660">
    <property type="entry name" value="Metal cation-transporting ATPase, ATP-binding domain N"/>
    <property type="match status" value="1"/>
</dbReference>
<dbReference type="EMBL" id="JADAQX010000080">
    <property type="protein sequence ID" value="KAF8822135.1"/>
    <property type="molecule type" value="Genomic_DNA"/>
</dbReference>
<feature type="transmembrane region" description="Helical" evidence="10">
    <location>
        <begin position="275"/>
        <end position="294"/>
    </location>
</feature>
<feature type="transmembrane region" description="Helical" evidence="10">
    <location>
        <begin position="1441"/>
        <end position="1463"/>
    </location>
</feature>
<name>A0ABQ7JE00_9APIC</name>
<comment type="subcellular location">
    <subcellularLocation>
        <location evidence="1">Endomembrane system</location>
        <topology evidence="1">Multi-pass membrane protein</topology>
    </subcellularLocation>
</comment>
<dbReference type="SFLD" id="SFLDF00027">
    <property type="entry name" value="p-type_atpase"/>
    <property type="match status" value="1"/>
</dbReference>
<keyword evidence="7" id="KW-1278">Translocase</keyword>
<feature type="transmembrane region" description="Helical" evidence="10">
    <location>
        <begin position="100"/>
        <end position="119"/>
    </location>
</feature>
<evidence type="ECO:0000256" key="10">
    <source>
        <dbReference type="SAM" id="Phobius"/>
    </source>
</evidence>